<evidence type="ECO:0000313" key="3">
    <source>
        <dbReference type="Proteomes" id="UP000184386"/>
    </source>
</evidence>
<accession>A0A1M7AKL5</accession>
<feature type="transmembrane region" description="Helical" evidence="1">
    <location>
        <begin position="55"/>
        <end position="74"/>
    </location>
</feature>
<proteinExistence type="predicted"/>
<dbReference type="OrthoDB" id="9778037at2"/>
<keyword evidence="1" id="KW-0812">Transmembrane</keyword>
<evidence type="ECO:0000313" key="2">
    <source>
        <dbReference type="EMBL" id="SHL43303.1"/>
    </source>
</evidence>
<keyword evidence="3" id="KW-1185">Reference proteome</keyword>
<feature type="transmembrane region" description="Helical" evidence="1">
    <location>
        <begin position="31"/>
        <end position="49"/>
    </location>
</feature>
<name>A0A1M7AKL5_9FIRM</name>
<sequence length="428" mass="50217">MPWCFFQPKNLRQPQEGQRRYTTHKMTGKRIAYVIFLLLVGLFSIFYNVYFTMNFFFAVLLLPFLLLFIAWLSLRRVEVKVSAVPALTKKGEDIEIKFEAYNRSDIPITHLEICYTYCNEISNRRKKDKIILSVDKNSSSYAVLNLKSEHCGNIKISVYRIKCYDILSIGYVSRKCPDWLMVSVMPNLHPIAGDIIRKTADMEMDDESVHYLEYKPGNDPSEIFGVRDYKEGDRPNQIHWKLSRKNQKLIMKEYSQPLRDKALFFMDFKGEEEGEKKLLQLDSYIEAAMSVSEGILKKGHQHRLVWYDWVEKQYVEKDIIDNNSSNEAQTALLSASFYTRKEEEKEVYELEDEAGRNVIYLTNEVSEDKILKLQKSGMHHLYIIYINDLQKLPLKSKTMDFLKKSMIDCYPIDINNIKETIFKLGVIA</sequence>
<evidence type="ECO:0000256" key="1">
    <source>
        <dbReference type="SAM" id="Phobius"/>
    </source>
</evidence>
<dbReference type="PANTHER" id="PTHR34351">
    <property type="entry name" value="SLR1927 PROTEIN-RELATED"/>
    <property type="match status" value="1"/>
</dbReference>
<reference evidence="2 3" key="1">
    <citation type="submission" date="2016-11" db="EMBL/GenBank/DDBJ databases">
        <authorList>
            <person name="Jaros S."/>
            <person name="Januszkiewicz K."/>
            <person name="Wedrychowicz H."/>
        </authorList>
    </citation>
    <scope>NUCLEOTIDE SEQUENCE [LARGE SCALE GENOMIC DNA]</scope>
    <source>
        <strain evidence="2 3">DSM 15929</strain>
    </source>
</reference>
<keyword evidence="1" id="KW-0472">Membrane</keyword>
<protein>
    <submittedName>
        <fullName evidence="2">Uncharacterized protein</fullName>
    </submittedName>
</protein>
<dbReference type="AlphaFoldDB" id="A0A1M7AKL5"/>
<dbReference type="Proteomes" id="UP000184386">
    <property type="component" value="Unassembled WGS sequence"/>
</dbReference>
<dbReference type="STRING" id="1121322.SAMN02745136_04880"/>
<dbReference type="EMBL" id="FRAC01000033">
    <property type="protein sequence ID" value="SHL43303.1"/>
    <property type="molecule type" value="Genomic_DNA"/>
</dbReference>
<keyword evidence="1" id="KW-1133">Transmembrane helix</keyword>
<gene>
    <name evidence="2" type="ORF">SAMN02745136_04880</name>
</gene>
<organism evidence="2 3">
    <name type="scientific">Anaerocolumna jejuensis DSM 15929</name>
    <dbReference type="NCBI Taxonomy" id="1121322"/>
    <lineage>
        <taxon>Bacteria</taxon>
        <taxon>Bacillati</taxon>
        <taxon>Bacillota</taxon>
        <taxon>Clostridia</taxon>
        <taxon>Lachnospirales</taxon>
        <taxon>Lachnospiraceae</taxon>
        <taxon>Anaerocolumna</taxon>
    </lineage>
</organism>